<accession>A0A8T0RT82</accession>
<evidence type="ECO:0000313" key="16">
    <source>
        <dbReference type="Proteomes" id="UP000823388"/>
    </source>
</evidence>
<organism evidence="15 16">
    <name type="scientific">Panicum virgatum</name>
    <name type="common">Blackwell switchgrass</name>
    <dbReference type="NCBI Taxonomy" id="38727"/>
    <lineage>
        <taxon>Eukaryota</taxon>
        <taxon>Viridiplantae</taxon>
        <taxon>Streptophyta</taxon>
        <taxon>Embryophyta</taxon>
        <taxon>Tracheophyta</taxon>
        <taxon>Spermatophyta</taxon>
        <taxon>Magnoliopsida</taxon>
        <taxon>Liliopsida</taxon>
        <taxon>Poales</taxon>
        <taxon>Poaceae</taxon>
        <taxon>PACMAD clade</taxon>
        <taxon>Panicoideae</taxon>
        <taxon>Panicodae</taxon>
        <taxon>Paniceae</taxon>
        <taxon>Panicinae</taxon>
        <taxon>Panicum</taxon>
        <taxon>Panicum sect. Hiantes</taxon>
    </lineage>
</organism>
<comment type="caution">
    <text evidence="15">The sequence shown here is derived from an EMBL/GenBank/DDBJ whole genome shotgun (WGS) entry which is preliminary data.</text>
</comment>
<keyword evidence="16" id="KW-1185">Reference proteome</keyword>
<evidence type="ECO:0000313" key="15">
    <source>
        <dbReference type="EMBL" id="KAG2588038.1"/>
    </source>
</evidence>
<evidence type="ECO:0000256" key="4">
    <source>
        <dbReference type="ARBA" id="ARBA00012092"/>
    </source>
</evidence>
<dbReference type="SUPFAM" id="SSF47240">
    <property type="entry name" value="Ferritin-like"/>
    <property type="match status" value="1"/>
</dbReference>
<evidence type="ECO:0000256" key="1">
    <source>
        <dbReference type="ARBA" id="ARBA00001962"/>
    </source>
</evidence>
<evidence type="ECO:0000256" key="8">
    <source>
        <dbReference type="ARBA" id="ARBA00023002"/>
    </source>
</evidence>
<reference evidence="15" key="1">
    <citation type="submission" date="2020-05" db="EMBL/GenBank/DDBJ databases">
        <title>WGS assembly of Panicum virgatum.</title>
        <authorList>
            <person name="Lovell J.T."/>
            <person name="Jenkins J."/>
            <person name="Shu S."/>
            <person name="Juenger T.E."/>
            <person name="Schmutz J."/>
        </authorList>
    </citation>
    <scope>NUCLEOTIDE SEQUENCE</scope>
    <source>
        <strain evidence="15">AP13</strain>
    </source>
</reference>
<evidence type="ECO:0000256" key="2">
    <source>
        <dbReference type="ARBA" id="ARBA00005173"/>
    </source>
</evidence>
<keyword evidence="13" id="KW-0472">Membrane</keyword>
<evidence type="ECO:0000256" key="11">
    <source>
        <dbReference type="ARBA" id="ARBA00049231"/>
    </source>
</evidence>
<dbReference type="Proteomes" id="UP000823388">
    <property type="component" value="Chromosome 5N"/>
</dbReference>
<feature type="region of interest" description="Disordered" evidence="12">
    <location>
        <begin position="1"/>
        <end position="20"/>
    </location>
</feature>
<evidence type="ECO:0000256" key="10">
    <source>
        <dbReference type="ARBA" id="ARBA00023171"/>
    </source>
</evidence>
<keyword evidence="13" id="KW-1133">Transmembrane helix</keyword>
<feature type="domain" description="Rubrerythrin diiron-binding" evidence="14">
    <location>
        <begin position="59"/>
        <end position="192"/>
    </location>
</feature>
<dbReference type="InterPro" id="IPR003251">
    <property type="entry name" value="Rr_diiron-bd_dom"/>
</dbReference>
<dbReference type="GO" id="GO:0048529">
    <property type="term" value="F:magnesium-protoporphyrin IX monomethyl ester (oxidative) cyclase activity"/>
    <property type="evidence" value="ECO:0007669"/>
    <property type="project" value="UniProtKB-EC"/>
</dbReference>
<dbReference type="EC" id="1.14.13.81" evidence="4"/>
<evidence type="ECO:0000256" key="9">
    <source>
        <dbReference type="ARBA" id="ARBA00023004"/>
    </source>
</evidence>
<evidence type="ECO:0000259" key="14">
    <source>
        <dbReference type="Pfam" id="PF02915"/>
    </source>
</evidence>
<keyword evidence="10" id="KW-0149">Chlorophyll biosynthesis</keyword>
<dbReference type="PANTHER" id="PTHR31053:SF2">
    <property type="entry name" value="MAGNESIUM-PROTOPORPHYRIN IX MONOMETHYL ESTER [OXIDATIVE] CYCLASE, CHLOROPLASTIC"/>
    <property type="match status" value="1"/>
</dbReference>
<keyword evidence="8" id="KW-0560">Oxidoreductase</keyword>
<dbReference type="InterPro" id="IPR008434">
    <property type="entry name" value="AcsF"/>
</dbReference>
<keyword evidence="9" id="KW-0408">Iron</keyword>
<dbReference type="GO" id="GO:0015979">
    <property type="term" value="P:photosynthesis"/>
    <property type="evidence" value="ECO:0007669"/>
    <property type="project" value="UniProtKB-KW"/>
</dbReference>
<keyword evidence="13" id="KW-0812">Transmembrane</keyword>
<dbReference type="GO" id="GO:0046872">
    <property type="term" value="F:metal ion binding"/>
    <property type="evidence" value="ECO:0007669"/>
    <property type="project" value="UniProtKB-KW"/>
</dbReference>
<dbReference type="NCBIfam" id="TIGR02029">
    <property type="entry name" value="AcsF"/>
    <property type="match status" value="1"/>
</dbReference>
<evidence type="ECO:0000256" key="12">
    <source>
        <dbReference type="SAM" id="MobiDB-lite"/>
    </source>
</evidence>
<gene>
    <name evidence="15" type="ORF">PVAP13_5NG192081</name>
</gene>
<evidence type="ECO:0000256" key="13">
    <source>
        <dbReference type="SAM" id="Phobius"/>
    </source>
</evidence>
<keyword evidence="7" id="KW-0521">NADP</keyword>
<evidence type="ECO:0000256" key="3">
    <source>
        <dbReference type="ARBA" id="ARBA00006550"/>
    </source>
</evidence>
<evidence type="ECO:0000256" key="6">
    <source>
        <dbReference type="ARBA" id="ARBA00022723"/>
    </source>
</evidence>
<dbReference type="PANTHER" id="PTHR31053">
    <property type="entry name" value="MAGNESIUM-PROTOPORPHYRIN IX MONOMETHYL ESTER [OXIDATIVE] CYCLASE, CHLOROPLASTIC"/>
    <property type="match status" value="1"/>
</dbReference>
<dbReference type="GO" id="GO:0015995">
    <property type="term" value="P:chlorophyll biosynthetic process"/>
    <property type="evidence" value="ECO:0007669"/>
    <property type="project" value="UniProtKB-KW"/>
</dbReference>
<dbReference type="HAMAP" id="MF_01840">
    <property type="entry name" value="AcsF"/>
    <property type="match status" value="1"/>
</dbReference>
<feature type="transmembrane region" description="Helical" evidence="13">
    <location>
        <begin position="252"/>
        <end position="274"/>
    </location>
</feature>
<comment type="catalytic activity">
    <reaction evidence="11">
        <text>Mg-protoporphyrin IX 13-monomethyl ester + 3 NADPH + 3 O2 + 2 H(+) = 3,8-divinyl protochlorophyllide a + 3 NADP(+) + 5 H2O</text>
        <dbReference type="Rhea" id="RHEA:33235"/>
        <dbReference type="ChEBI" id="CHEBI:15377"/>
        <dbReference type="ChEBI" id="CHEBI:15378"/>
        <dbReference type="ChEBI" id="CHEBI:15379"/>
        <dbReference type="ChEBI" id="CHEBI:57783"/>
        <dbReference type="ChEBI" id="CHEBI:58349"/>
        <dbReference type="ChEBI" id="CHEBI:58632"/>
        <dbReference type="ChEBI" id="CHEBI:60491"/>
        <dbReference type="EC" id="1.14.13.81"/>
    </reaction>
</comment>
<evidence type="ECO:0000256" key="7">
    <source>
        <dbReference type="ARBA" id="ARBA00022857"/>
    </source>
</evidence>
<dbReference type="NCBIfam" id="NF010172">
    <property type="entry name" value="PRK13654.1"/>
    <property type="match status" value="1"/>
</dbReference>
<dbReference type="GO" id="GO:0009535">
    <property type="term" value="C:chloroplast thylakoid membrane"/>
    <property type="evidence" value="ECO:0007669"/>
    <property type="project" value="TreeGrafter"/>
</dbReference>
<dbReference type="InterPro" id="IPR009078">
    <property type="entry name" value="Ferritin-like_SF"/>
</dbReference>
<keyword evidence="5" id="KW-0602">Photosynthesis</keyword>
<sequence>MRWSASSTPRSTSSSTRRSSTRLLQEFKTDYNQTHFVRNPEFKAAADKMDGPLRQIFVEFLERSCTAEFSGFLLYKELGRRLKKTNPVVAEIFSLMSRDEARHAGFLNKGLSDFNLALDLGFLTKARKYTFFKPKFIFYATYLSEKIGYWRYITIFRHLKANPEYQVYPIFKYFENWCQDENRHGDFFSALLKAQPQFLNDWKAKLWSRFFCLSVYVTMYLNDCQRTTFYEGIGLDTKEFDMHVIIEVKMSSLFLTVTSFLYLICHFTVFHTILKSEQPLNMDIRSLQNIKEIKRTFLLFQS</sequence>
<dbReference type="Pfam" id="PF02915">
    <property type="entry name" value="Rubrerythrin"/>
    <property type="match status" value="1"/>
</dbReference>
<evidence type="ECO:0000256" key="5">
    <source>
        <dbReference type="ARBA" id="ARBA00022531"/>
    </source>
</evidence>
<keyword evidence="6" id="KW-0479">Metal-binding</keyword>
<proteinExistence type="inferred from homology"/>
<comment type="pathway">
    <text evidence="2">Porphyrin-containing compound metabolism; chlorophyll biosynthesis.</text>
</comment>
<protein>
    <recommendedName>
        <fullName evidence="4">magnesium-protoporphyrin IX monomethyl ester (oxidative) cyclase</fullName>
        <ecNumber evidence="4">1.14.13.81</ecNumber>
    </recommendedName>
</protein>
<dbReference type="EMBL" id="CM029046">
    <property type="protein sequence ID" value="KAG2588038.1"/>
    <property type="molecule type" value="Genomic_DNA"/>
</dbReference>
<comment type="similarity">
    <text evidence="3">Belongs to the AcsF family.</text>
</comment>
<comment type="cofactor">
    <cofactor evidence="1">
        <name>Fe cation</name>
        <dbReference type="ChEBI" id="CHEBI:24875"/>
    </cofactor>
</comment>
<dbReference type="AlphaFoldDB" id="A0A8T0RT82"/>
<name>A0A8T0RT82_PANVG</name>